<protein>
    <submittedName>
        <fullName evidence="2">Uncharacterized protein</fullName>
    </submittedName>
</protein>
<proteinExistence type="predicted"/>
<gene>
    <name evidence="2" type="ORF">PG997_001683</name>
</gene>
<organism evidence="2 3">
    <name type="scientific">Apiospora hydei</name>
    <dbReference type="NCBI Taxonomy" id="1337664"/>
    <lineage>
        <taxon>Eukaryota</taxon>
        <taxon>Fungi</taxon>
        <taxon>Dikarya</taxon>
        <taxon>Ascomycota</taxon>
        <taxon>Pezizomycotina</taxon>
        <taxon>Sordariomycetes</taxon>
        <taxon>Xylariomycetidae</taxon>
        <taxon>Amphisphaeriales</taxon>
        <taxon>Apiosporaceae</taxon>
        <taxon>Apiospora</taxon>
    </lineage>
</organism>
<evidence type="ECO:0000313" key="3">
    <source>
        <dbReference type="Proteomes" id="UP001433268"/>
    </source>
</evidence>
<sequence length="237" mass="26385">MAQAPLADAVMTADEAPTNPGHDRARPDPRQDIETILEAMRHEGWTDKALAQARKFLKSHFRSQRARKVPSSVAGSTPAIRNEVKRLKKKVNIYSCQHGPTWYKIQAYANPANIGILCAVISLWGGQVPRNLEAAYEVRGQKELVERVKNKTGLGGYRVGGGGPHAQPDYCPTTLMISRGRVPTAQFVSEPRELWELGYRFTLSDDGDGDMKNFAMAFVCPLKKQVKRKLREASRKG</sequence>
<evidence type="ECO:0000313" key="2">
    <source>
        <dbReference type="EMBL" id="KAK8094998.1"/>
    </source>
</evidence>
<feature type="region of interest" description="Disordered" evidence="1">
    <location>
        <begin position="1"/>
        <end position="29"/>
    </location>
</feature>
<accession>A0ABR1XEH2</accession>
<dbReference type="RefSeq" id="XP_066675771.1">
    <property type="nucleotide sequence ID" value="XM_066805998.1"/>
</dbReference>
<keyword evidence="3" id="KW-1185">Reference proteome</keyword>
<comment type="caution">
    <text evidence="2">The sequence shown here is derived from an EMBL/GenBank/DDBJ whole genome shotgun (WGS) entry which is preliminary data.</text>
</comment>
<evidence type="ECO:0000256" key="1">
    <source>
        <dbReference type="SAM" id="MobiDB-lite"/>
    </source>
</evidence>
<reference evidence="2 3" key="1">
    <citation type="submission" date="2023-01" db="EMBL/GenBank/DDBJ databases">
        <title>Analysis of 21 Apiospora genomes using comparative genomics revels a genus with tremendous synthesis potential of carbohydrate active enzymes and secondary metabolites.</title>
        <authorList>
            <person name="Sorensen T."/>
        </authorList>
    </citation>
    <scope>NUCLEOTIDE SEQUENCE [LARGE SCALE GENOMIC DNA]</scope>
    <source>
        <strain evidence="2 3">CBS 114990</strain>
    </source>
</reference>
<dbReference type="GeneID" id="92039058"/>
<dbReference type="Proteomes" id="UP001433268">
    <property type="component" value="Unassembled WGS sequence"/>
</dbReference>
<dbReference type="EMBL" id="JAQQWN010000002">
    <property type="protein sequence ID" value="KAK8094998.1"/>
    <property type="molecule type" value="Genomic_DNA"/>
</dbReference>
<name>A0ABR1XEH2_9PEZI</name>